<evidence type="ECO:0000313" key="3">
    <source>
        <dbReference type="Proteomes" id="UP000664132"/>
    </source>
</evidence>
<proteinExistence type="predicted"/>
<evidence type="ECO:0000256" key="1">
    <source>
        <dbReference type="SAM" id="MobiDB-lite"/>
    </source>
</evidence>
<dbReference type="OrthoDB" id="3563866at2759"/>
<evidence type="ECO:0000313" key="2">
    <source>
        <dbReference type="EMBL" id="KAG4426264.1"/>
    </source>
</evidence>
<comment type="caution">
    <text evidence="2">The sequence shown here is derived from an EMBL/GenBank/DDBJ whole genome shotgun (WGS) entry which is preliminary data.</text>
</comment>
<feature type="region of interest" description="Disordered" evidence="1">
    <location>
        <begin position="1"/>
        <end position="86"/>
    </location>
</feature>
<keyword evidence="3" id="KW-1185">Reference proteome</keyword>
<feature type="compositionally biased region" description="Low complexity" evidence="1">
    <location>
        <begin position="25"/>
        <end position="39"/>
    </location>
</feature>
<dbReference type="EMBL" id="JAFJYH010000004">
    <property type="protein sequence ID" value="KAG4426264.1"/>
    <property type="molecule type" value="Genomic_DNA"/>
</dbReference>
<name>A0A8H8BWH0_9HELO</name>
<feature type="compositionally biased region" description="Low complexity" evidence="1">
    <location>
        <begin position="50"/>
        <end position="72"/>
    </location>
</feature>
<organism evidence="2 3">
    <name type="scientific">Cadophora malorum</name>
    <dbReference type="NCBI Taxonomy" id="108018"/>
    <lineage>
        <taxon>Eukaryota</taxon>
        <taxon>Fungi</taxon>
        <taxon>Dikarya</taxon>
        <taxon>Ascomycota</taxon>
        <taxon>Pezizomycotina</taxon>
        <taxon>Leotiomycetes</taxon>
        <taxon>Helotiales</taxon>
        <taxon>Ploettnerulaceae</taxon>
        <taxon>Cadophora</taxon>
    </lineage>
</organism>
<dbReference type="AlphaFoldDB" id="A0A8H8BWH0"/>
<reference evidence="2" key="1">
    <citation type="submission" date="2021-02" db="EMBL/GenBank/DDBJ databases">
        <title>Genome sequence Cadophora malorum strain M34.</title>
        <authorList>
            <person name="Stefanovic E."/>
            <person name="Vu D."/>
            <person name="Scully C."/>
            <person name="Dijksterhuis J."/>
            <person name="Roader J."/>
            <person name="Houbraken J."/>
        </authorList>
    </citation>
    <scope>NUCLEOTIDE SEQUENCE</scope>
    <source>
        <strain evidence="2">M34</strain>
    </source>
</reference>
<sequence length="165" mass="18120">MSSTTQSFDKAIGELLPPSTMEDVTTTQPTAGAAAAATYTPPPQPRPHLVTSSSSSSSLVTSSSTTSSNVSTPTNIVPPTPEEFKPHRKCNCHIPQLCPRTGHKIDVLRRTYPEPKEEINIEEALARGSLPGRYAKERVARKETTEEKMSEFERVKRELRGWKSA</sequence>
<protein>
    <submittedName>
        <fullName evidence="2">Uncharacterized protein</fullName>
    </submittedName>
</protein>
<accession>A0A8H8BWH0</accession>
<dbReference type="Proteomes" id="UP000664132">
    <property type="component" value="Unassembled WGS sequence"/>
</dbReference>
<gene>
    <name evidence="2" type="ORF">IFR04_000730</name>
</gene>